<keyword evidence="18" id="KW-1185">Reference proteome</keyword>
<keyword evidence="4 12" id="KW-0378">Hydrolase</keyword>
<keyword evidence="7" id="KW-0346">Stress response</keyword>
<feature type="short sequence motif" description="Q motif" evidence="11">
    <location>
        <begin position="4"/>
        <end position="32"/>
    </location>
</feature>
<evidence type="ECO:0000256" key="6">
    <source>
        <dbReference type="ARBA" id="ARBA00022840"/>
    </source>
</evidence>
<dbReference type="GO" id="GO:0009409">
    <property type="term" value="P:response to cold"/>
    <property type="evidence" value="ECO:0007669"/>
    <property type="project" value="TreeGrafter"/>
</dbReference>
<dbReference type="SMART" id="SM00490">
    <property type="entry name" value="HELICc"/>
    <property type="match status" value="1"/>
</dbReference>
<keyword evidence="2" id="KW-0963">Cytoplasm</keyword>
<feature type="domain" description="Helicase ATP-binding" evidence="13">
    <location>
        <begin position="35"/>
        <end position="206"/>
    </location>
</feature>
<dbReference type="CDD" id="cd12252">
    <property type="entry name" value="RRM_DbpA"/>
    <property type="match status" value="1"/>
</dbReference>
<gene>
    <name evidence="16" type="ORF">J0J69_08715</name>
    <name evidence="17" type="ORF">J0J70_05275</name>
</gene>
<evidence type="ECO:0000259" key="13">
    <source>
        <dbReference type="PROSITE" id="PS51192"/>
    </source>
</evidence>
<dbReference type="EC" id="3.6.4.13" evidence="1"/>
<dbReference type="SMART" id="SM00487">
    <property type="entry name" value="DEXDc"/>
    <property type="match status" value="1"/>
</dbReference>
<dbReference type="PROSITE" id="PS51195">
    <property type="entry name" value="Q_MOTIF"/>
    <property type="match status" value="1"/>
</dbReference>
<dbReference type="EMBL" id="CP071249">
    <property type="protein sequence ID" value="UUF05175.1"/>
    <property type="molecule type" value="Genomic_DNA"/>
</dbReference>
<evidence type="ECO:0000256" key="3">
    <source>
        <dbReference type="ARBA" id="ARBA00022741"/>
    </source>
</evidence>
<keyword evidence="3 12" id="KW-0547">Nucleotide-binding</keyword>
<dbReference type="PANTHER" id="PTHR47963:SF8">
    <property type="entry name" value="ATP-DEPENDENT RNA HELICASE DEAD"/>
    <property type="match status" value="1"/>
</dbReference>
<name>A0A9Q9FG73_9FIRM</name>
<accession>A0A9Q9FG73</accession>
<dbReference type="CDD" id="cd18787">
    <property type="entry name" value="SF2_C_DEAD"/>
    <property type="match status" value="1"/>
</dbReference>
<dbReference type="Pfam" id="PF03880">
    <property type="entry name" value="DbpA"/>
    <property type="match status" value="1"/>
</dbReference>
<evidence type="ECO:0000256" key="8">
    <source>
        <dbReference type="ARBA" id="ARBA00038437"/>
    </source>
</evidence>
<evidence type="ECO:0000259" key="15">
    <source>
        <dbReference type="PROSITE" id="PS51195"/>
    </source>
</evidence>
<sequence length="537" mass="60274">MTEITFKDLALSPAILKAIEEIGYVKPSPIQAEAIPVVLSGKDIIGQAQTGTGKTAAFMLPILEKIDPKNRNVQALVLCPTRELAVQVHEESKKFARNMRDVHILSIYGGQSYDPQIRALKKGVQIVVGTPGRVMDHMRRGTLKLENLKMLVLDEADEMLNMGFKDDIEEILEKTPESRQTVMFSATMAREIMNIAKTYQKSPEIVKVVSEELSNKKIDQYFVEVKRQDRVHAMIRCIDMMGLTSSIVFTNTKREVDELVSKLQEEGYVTEGLHGDLKQAQRDRVMNSFRRKNVNILVATDIAARGIDVSNVEAVFNYDIPLNEENYVHRIGRTGRAGMTGLSITFVFGKDMFRIRRIEDYTKTKMSKMPIPTVEQIQEKRSSNVIEDVIANLEGQDFTKENELIAAILEKGYSLEQVAAGLLRMNIGQSTKEYAHIEEVTSNNKSKGMRKNEVRLFVNVGSKQKVKAKDFVGMLTKKSDIPARAIGDIDVYKKFSFINVDKAHANAIIRKLNSKLINGKPVRAEKTAPGATAPKGR</sequence>
<dbReference type="InterPro" id="IPR005580">
    <property type="entry name" value="DbpA/CsdA_RNA-bd_dom"/>
</dbReference>
<evidence type="ECO:0000256" key="7">
    <source>
        <dbReference type="ARBA" id="ARBA00023016"/>
    </source>
</evidence>
<dbReference type="InterPro" id="IPR012677">
    <property type="entry name" value="Nucleotide-bd_a/b_plait_sf"/>
</dbReference>
<evidence type="ECO:0000256" key="10">
    <source>
        <dbReference type="ARBA" id="ARBA00067932"/>
    </source>
</evidence>
<comment type="similarity">
    <text evidence="8 12">Belongs to the DEAD box helicase family.</text>
</comment>
<dbReference type="RefSeq" id="WP_055244570.1">
    <property type="nucleotide sequence ID" value="NZ_CP071249.1"/>
</dbReference>
<dbReference type="Proteomes" id="UP001058072">
    <property type="component" value="Chromosome"/>
</dbReference>
<dbReference type="InterPro" id="IPR044742">
    <property type="entry name" value="DEAD/DEAH_RhlB"/>
</dbReference>
<evidence type="ECO:0000256" key="4">
    <source>
        <dbReference type="ARBA" id="ARBA00022801"/>
    </source>
</evidence>
<evidence type="ECO:0000256" key="2">
    <source>
        <dbReference type="ARBA" id="ARBA00022490"/>
    </source>
</evidence>
<dbReference type="InterPro" id="IPR000629">
    <property type="entry name" value="RNA-helicase_DEAD-box_CS"/>
</dbReference>
<dbReference type="GO" id="GO:0005840">
    <property type="term" value="C:ribosome"/>
    <property type="evidence" value="ECO:0007669"/>
    <property type="project" value="TreeGrafter"/>
</dbReference>
<dbReference type="InterPro" id="IPR001650">
    <property type="entry name" value="Helicase_C-like"/>
</dbReference>
<dbReference type="Pfam" id="PF00270">
    <property type="entry name" value="DEAD"/>
    <property type="match status" value="1"/>
</dbReference>
<dbReference type="InterPro" id="IPR027417">
    <property type="entry name" value="P-loop_NTPase"/>
</dbReference>
<evidence type="ECO:0000256" key="12">
    <source>
        <dbReference type="RuleBase" id="RU000492"/>
    </source>
</evidence>
<dbReference type="Proteomes" id="UP001058016">
    <property type="component" value="Chromosome"/>
</dbReference>
<proteinExistence type="inferred from homology"/>
<keyword evidence="5 12" id="KW-0347">Helicase</keyword>
<dbReference type="GO" id="GO:0005524">
    <property type="term" value="F:ATP binding"/>
    <property type="evidence" value="ECO:0007669"/>
    <property type="project" value="UniProtKB-KW"/>
</dbReference>
<dbReference type="InterPro" id="IPR050547">
    <property type="entry name" value="DEAD_box_RNA_helicases"/>
</dbReference>
<evidence type="ECO:0000313" key="16">
    <source>
        <dbReference type="EMBL" id="UUF05175.1"/>
    </source>
</evidence>
<protein>
    <recommendedName>
        <fullName evidence="10">ATP-dependent RNA helicase CshA</fullName>
        <ecNumber evidence="1">3.6.4.13</ecNumber>
    </recommendedName>
</protein>
<dbReference type="GO" id="GO:0003724">
    <property type="term" value="F:RNA helicase activity"/>
    <property type="evidence" value="ECO:0007669"/>
    <property type="project" value="UniProtKB-EC"/>
</dbReference>
<evidence type="ECO:0000256" key="5">
    <source>
        <dbReference type="ARBA" id="ARBA00022806"/>
    </source>
</evidence>
<dbReference type="PROSITE" id="PS51192">
    <property type="entry name" value="HELICASE_ATP_BIND_1"/>
    <property type="match status" value="1"/>
</dbReference>
<dbReference type="GO" id="GO:0033592">
    <property type="term" value="F:RNA strand annealing activity"/>
    <property type="evidence" value="ECO:0007669"/>
    <property type="project" value="TreeGrafter"/>
</dbReference>
<dbReference type="AlphaFoldDB" id="A0A9Q9FG73"/>
<reference evidence="17 18" key="1">
    <citation type="submission" date="2021-03" db="EMBL/GenBank/DDBJ databases">
        <title>Comparative Genomics and Metabolomics in the genus Turicibacter.</title>
        <authorList>
            <person name="Maki J."/>
            <person name="Looft T."/>
        </authorList>
    </citation>
    <scope>NUCLEOTIDE SEQUENCE</scope>
    <source>
        <strain evidence="17">ISU324</strain>
        <strain evidence="16 18">MMM721</strain>
    </source>
</reference>
<dbReference type="GO" id="GO:0016787">
    <property type="term" value="F:hydrolase activity"/>
    <property type="evidence" value="ECO:0007669"/>
    <property type="project" value="UniProtKB-KW"/>
</dbReference>
<dbReference type="PANTHER" id="PTHR47963">
    <property type="entry name" value="DEAD-BOX ATP-DEPENDENT RNA HELICASE 47, MITOCHONDRIAL"/>
    <property type="match status" value="1"/>
</dbReference>
<organism evidence="17 19">
    <name type="scientific">Turicibacter bilis</name>
    <dbReference type="NCBI Taxonomy" id="2735723"/>
    <lineage>
        <taxon>Bacteria</taxon>
        <taxon>Bacillati</taxon>
        <taxon>Bacillota</taxon>
        <taxon>Erysipelotrichia</taxon>
        <taxon>Erysipelotrichales</taxon>
        <taxon>Turicibacteraceae</taxon>
        <taxon>Turicibacter</taxon>
    </lineage>
</organism>
<dbReference type="GO" id="GO:0005829">
    <property type="term" value="C:cytosol"/>
    <property type="evidence" value="ECO:0007669"/>
    <property type="project" value="TreeGrafter"/>
</dbReference>
<evidence type="ECO:0000313" key="18">
    <source>
        <dbReference type="Proteomes" id="UP001058016"/>
    </source>
</evidence>
<evidence type="ECO:0000256" key="9">
    <source>
        <dbReference type="ARBA" id="ARBA00047984"/>
    </source>
</evidence>
<dbReference type="PROSITE" id="PS51194">
    <property type="entry name" value="HELICASE_CTER"/>
    <property type="match status" value="1"/>
</dbReference>
<dbReference type="InterPro" id="IPR057325">
    <property type="entry name" value="DeaD_dimer"/>
</dbReference>
<dbReference type="PROSITE" id="PS00039">
    <property type="entry name" value="DEAD_ATP_HELICASE"/>
    <property type="match status" value="1"/>
</dbReference>
<dbReference type="FunFam" id="3.40.50.300:FF:000108">
    <property type="entry name" value="ATP-dependent RNA helicase RhlE"/>
    <property type="match status" value="1"/>
</dbReference>
<dbReference type="Pfam" id="PF25399">
    <property type="entry name" value="DeaD_dimer"/>
    <property type="match status" value="1"/>
</dbReference>
<feature type="domain" description="Helicase C-terminal" evidence="14">
    <location>
        <begin position="217"/>
        <end position="377"/>
    </location>
</feature>
<comment type="catalytic activity">
    <reaction evidence="9">
        <text>ATP + H2O = ADP + phosphate + H(+)</text>
        <dbReference type="Rhea" id="RHEA:13065"/>
        <dbReference type="ChEBI" id="CHEBI:15377"/>
        <dbReference type="ChEBI" id="CHEBI:15378"/>
        <dbReference type="ChEBI" id="CHEBI:30616"/>
        <dbReference type="ChEBI" id="CHEBI:43474"/>
        <dbReference type="ChEBI" id="CHEBI:456216"/>
        <dbReference type="EC" id="3.6.4.13"/>
    </reaction>
</comment>
<dbReference type="SUPFAM" id="SSF52540">
    <property type="entry name" value="P-loop containing nucleoside triphosphate hydrolases"/>
    <property type="match status" value="1"/>
</dbReference>
<dbReference type="InterPro" id="IPR014014">
    <property type="entry name" value="RNA_helicase_DEAD_Q_motif"/>
</dbReference>
<dbReference type="Gene3D" id="3.40.50.300">
    <property type="entry name" value="P-loop containing nucleotide triphosphate hydrolases"/>
    <property type="match status" value="2"/>
</dbReference>
<evidence type="ECO:0000313" key="17">
    <source>
        <dbReference type="EMBL" id="UUF09372.1"/>
    </source>
</evidence>
<dbReference type="EMBL" id="CP071250">
    <property type="protein sequence ID" value="UUF09372.1"/>
    <property type="molecule type" value="Genomic_DNA"/>
</dbReference>
<dbReference type="CDD" id="cd00268">
    <property type="entry name" value="DEADc"/>
    <property type="match status" value="1"/>
</dbReference>
<evidence type="ECO:0000313" key="19">
    <source>
        <dbReference type="Proteomes" id="UP001058072"/>
    </source>
</evidence>
<evidence type="ECO:0000256" key="11">
    <source>
        <dbReference type="PROSITE-ProRule" id="PRU00552"/>
    </source>
</evidence>
<evidence type="ECO:0000256" key="1">
    <source>
        <dbReference type="ARBA" id="ARBA00012552"/>
    </source>
</evidence>
<feature type="domain" description="DEAD-box RNA helicase Q" evidence="15">
    <location>
        <begin position="4"/>
        <end position="32"/>
    </location>
</feature>
<dbReference type="Pfam" id="PF00271">
    <property type="entry name" value="Helicase_C"/>
    <property type="match status" value="1"/>
</dbReference>
<dbReference type="Gene3D" id="3.30.70.330">
    <property type="match status" value="1"/>
</dbReference>
<evidence type="ECO:0000259" key="14">
    <source>
        <dbReference type="PROSITE" id="PS51194"/>
    </source>
</evidence>
<dbReference type="InterPro" id="IPR014001">
    <property type="entry name" value="Helicase_ATP-bd"/>
</dbReference>
<dbReference type="InterPro" id="IPR011545">
    <property type="entry name" value="DEAD/DEAH_box_helicase_dom"/>
</dbReference>
<keyword evidence="6 12" id="KW-0067">ATP-binding</keyword>